<accession>D5ZWZ6</accession>
<evidence type="ECO:0000313" key="2">
    <source>
        <dbReference type="EMBL" id="EFE65106.2"/>
    </source>
</evidence>
<feature type="region of interest" description="Disordered" evidence="1">
    <location>
        <begin position="1"/>
        <end position="56"/>
    </location>
</feature>
<proteinExistence type="predicted"/>
<evidence type="ECO:0000313" key="3">
    <source>
        <dbReference type="Proteomes" id="UP000003824"/>
    </source>
</evidence>
<dbReference type="Proteomes" id="UP000003824">
    <property type="component" value="Unassembled WGS sequence"/>
</dbReference>
<name>D5ZWZ6_STRV1</name>
<dbReference type="AlphaFoldDB" id="D5ZWZ6"/>
<reference evidence="3" key="1">
    <citation type="submission" date="2008-12" db="EMBL/GenBank/DDBJ databases">
        <title>Annotation of Streptomyces ghanaensis ATCC 14672.</title>
        <authorList>
            <consortium name="The Broad Institute Genome Sequencing Platform"/>
            <consortium name="Broad Institute Microbial Sequencing Center"/>
            <person name="Fischbach M."/>
            <person name="Ward D."/>
            <person name="Young S."/>
            <person name="Kodira C.D."/>
            <person name="Zeng Q."/>
            <person name="Koehrsen M."/>
            <person name="Godfrey P."/>
            <person name="Alvarado L."/>
            <person name="Berlin A.M."/>
            <person name="Borenstein D."/>
            <person name="Chen Z."/>
            <person name="Engels R."/>
            <person name="Freedman E."/>
            <person name="Gellesch M."/>
            <person name="Goldberg J."/>
            <person name="Griggs A."/>
            <person name="Gujja S."/>
            <person name="Heiman D.I."/>
            <person name="Hepburn T.A."/>
            <person name="Howarth C."/>
            <person name="Jen D."/>
            <person name="Larson L."/>
            <person name="Lewis B."/>
            <person name="Mehta T."/>
            <person name="Park D."/>
            <person name="Pearson M."/>
            <person name="Roberts A."/>
            <person name="Saif S."/>
            <person name="Shea T.D."/>
            <person name="Shenoy N."/>
            <person name="Sisk P."/>
            <person name="Stolte C."/>
            <person name="Sykes S.N."/>
            <person name="Walk T."/>
            <person name="White J."/>
            <person name="Yandava C."/>
            <person name="Straight P."/>
            <person name="Clardy J."/>
            <person name="Hung D."/>
            <person name="Kolter R."/>
            <person name="Mekalanos J."/>
            <person name="Walker S."/>
            <person name="Walsh C.T."/>
            <person name="Wieland B.L.C."/>
            <person name="Ilzarbe M."/>
            <person name="Galagan J."/>
            <person name="Nusbaum C."/>
            <person name="Birren B."/>
        </authorList>
    </citation>
    <scope>NUCLEOTIDE SEQUENCE [LARGE SCALE GENOMIC DNA]</scope>
    <source>
        <strain evidence="3">ATCC 14672 / DSM 40746 / JCM 4963 / KCTC 9882 / NRRL B-12104 / FH 1290</strain>
    </source>
</reference>
<protein>
    <submittedName>
        <fullName evidence="2">Predicted protein</fullName>
    </submittedName>
</protein>
<feature type="compositionally biased region" description="Basic and acidic residues" evidence="1">
    <location>
        <begin position="39"/>
        <end position="54"/>
    </location>
</feature>
<sequence>MRGTGSIPRFVQTMREQRSHGVSLSIRSRLRRRIAGKTDTAHDAEQGRREEVGGVRRHSTAWTGALSVDRGTIRKQPLTWHFDGQ</sequence>
<organism evidence="2 3">
    <name type="scientific">Streptomyces viridosporus (strain ATCC 14672 / DSM 40746 / JCM 4963 / KCTC 9882 / NRRL B-12104 / FH 1290)</name>
    <name type="common">Streptomyces ghanaensis</name>
    <dbReference type="NCBI Taxonomy" id="566461"/>
    <lineage>
        <taxon>Bacteria</taxon>
        <taxon>Bacillati</taxon>
        <taxon>Actinomycetota</taxon>
        <taxon>Actinomycetes</taxon>
        <taxon>Kitasatosporales</taxon>
        <taxon>Streptomycetaceae</taxon>
        <taxon>Streptomyces</taxon>
    </lineage>
</organism>
<dbReference type="EMBL" id="DS999641">
    <property type="protein sequence ID" value="EFE65106.2"/>
    <property type="molecule type" value="Genomic_DNA"/>
</dbReference>
<gene>
    <name evidence="2" type="ORF">SSFG_00360</name>
</gene>
<evidence type="ECO:0000256" key="1">
    <source>
        <dbReference type="SAM" id="MobiDB-lite"/>
    </source>
</evidence>